<comment type="PTM">
    <text evidence="6">Cleaved by autocatalysis into a large and a small subunit.</text>
</comment>
<dbReference type="EC" id="2.3.2.2" evidence="6"/>
<evidence type="ECO:0000256" key="1">
    <source>
        <dbReference type="ARBA" id="ARBA00001049"/>
    </source>
</evidence>
<organism evidence="7 8">
    <name type="scientific">Fonticella tunisiensis</name>
    <dbReference type="NCBI Taxonomy" id="1096341"/>
    <lineage>
        <taxon>Bacteria</taxon>
        <taxon>Bacillati</taxon>
        <taxon>Bacillota</taxon>
        <taxon>Clostridia</taxon>
        <taxon>Eubacteriales</taxon>
        <taxon>Clostridiaceae</taxon>
        <taxon>Fonticella</taxon>
    </lineage>
</organism>
<dbReference type="InterPro" id="IPR052896">
    <property type="entry name" value="GGT-like_enzyme"/>
</dbReference>
<evidence type="ECO:0000313" key="7">
    <source>
        <dbReference type="EMBL" id="TDT46032.1"/>
    </source>
</evidence>
<keyword evidence="6" id="KW-0012">Acyltransferase</keyword>
<dbReference type="InterPro" id="IPR029055">
    <property type="entry name" value="Ntn_hydrolases_N"/>
</dbReference>
<feature type="active site" description="Nucleophile" evidence="4">
    <location>
        <position position="349"/>
    </location>
</feature>
<evidence type="ECO:0000256" key="5">
    <source>
        <dbReference type="PIRSR" id="PIRSR600101-2"/>
    </source>
</evidence>
<comment type="caution">
    <text evidence="7">The sequence shown here is derived from an EMBL/GenBank/DDBJ whole genome shotgun (WGS) entry which is preliminary data.</text>
</comment>
<evidence type="ECO:0000256" key="4">
    <source>
        <dbReference type="PIRSR" id="PIRSR600101-1"/>
    </source>
</evidence>
<protein>
    <recommendedName>
        <fullName evidence="6">Glutathione hydrolase proenzyme</fullName>
        <ecNumber evidence="6">2.3.2.2</ecNumber>
        <ecNumber evidence="6">3.4.19.13</ecNumber>
    </recommendedName>
    <component>
        <recommendedName>
            <fullName evidence="6">Glutathione hydrolase large chain</fullName>
        </recommendedName>
    </component>
    <component>
        <recommendedName>
            <fullName evidence="6">Glutathione hydrolase small chain</fullName>
        </recommendedName>
    </component>
</protein>
<proteinExistence type="inferred from homology"/>
<comment type="similarity">
    <text evidence="6">Belongs to the gamma-glutamyltransferase family.</text>
</comment>
<evidence type="ECO:0000256" key="2">
    <source>
        <dbReference type="ARBA" id="ARBA00001089"/>
    </source>
</evidence>
<sequence length="540" mass="58899">MKVMHRGVVMSKRGMVCSAHPLSSWVGADVLNKGGNAMDATIAMALATGVVLPDMCGLGGDAFMLYYEGKTGKVYAINGSGGAPANATREYFVSNGYKRIPGTGMLSTTVPGAVGVYFKSLSLFGSMEFKDLASYAIKYAEEGIPVSQKVHRHMRIELEKLRAFQSTAKIFLKNGEPYKPGEILKNPDYANSLKTICKQGEDSFYKGELAHKILDYSKSHGGLYEASDFAAYKPVLCEPIKTEYRGYTVYQTPPVSQGVIVLEELNILEGYDLKSIGADCADSIHLMVESKKLAFADRIKYFGDPDFVKNPIKGVLSKEYADALRKRIDINNANFKNLDVCPYDYDGDTTSMVAVDKWGNAVSFIHSISASFGCGEVIEGTGILLNNRAGTGFNLTKGHPNCIAPGKKTMHTLNTWLITKNGKLKWVGNTPGGDNQPQWNMQLIVNLIDFEMNVQEAVEAPKWIDVQSTNPLDGWDGKTELRIESRISEEVINELKKKGHKVVLLEPYGASGASQVIEVNDDGVMFGGSDPRADGCAIGI</sequence>
<dbReference type="NCBIfam" id="TIGR00066">
    <property type="entry name" value="g_glut_trans"/>
    <property type="match status" value="1"/>
</dbReference>
<comment type="subunit">
    <text evidence="6">This enzyme consists of two polypeptide chains, which are synthesized in precursor form from a single polypeptide.</text>
</comment>
<dbReference type="InterPro" id="IPR043137">
    <property type="entry name" value="GGT_ssub_C"/>
</dbReference>
<dbReference type="GO" id="GO:0006750">
    <property type="term" value="P:glutathione biosynthetic process"/>
    <property type="evidence" value="ECO:0007669"/>
    <property type="project" value="UniProtKB-KW"/>
</dbReference>
<dbReference type="EMBL" id="SOAZ01000039">
    <property type="protein sequence ID" value="TDT46032.1"/>
    <property type="molecule type" value="Genomic_DNA"/>
</dbReference>
<keyword evidence="8" id="KW-1185">Reference proteome</keyword>
<dbReference type="UniPathway" id="UPA00204"/>
<reference evidence="7 8" key="1">
    <citation type="submission" date="2019-03" db="EMBL/GenBank/DDBJ databases">
        <title>Genomic Encyclopedia of Type Strains, Phase IV (KMG-IV): sequencing the most valuable type-strain genomes for metagenomic binning, comparative biology and taxonomic classification.</title>
        <authorList>
            <person name="Goeker M."/>
        </authorList>
    </citation>
    <scope>NUCLEOTIDE SEQUENCE [LARGE SCALE GENOMIC DNA]</scope>
    <source>
        <strain evidence="7 8">DSM 24455</strain>
    </source>
</reference>
<dbReference type="Gene3D" id="3.60.20.40">
    <property type="match status" value="1"/>
</dbReference>
<name>A0A4R7K681_9CLOT</name>
<dbReference type="OrthoDB" id="9781342at2"/>
<dbReference type="Proteomes" id="UP000295325">
    <property type="component" value="Unassembled WGS sequence"/>
</dbReference>
<evidence type="ECO:0000256" key="6">
    <source>
        <dbReference type="RuleBase" id="RU368036"/>
    </source>
</evidence>
<dbReference type="EC" id="3.4.19.13" evidence="6"/>
<evidence type="ECO:0000313" key="8">
    <source>
        <dbReference type="Proteomes" id="UP000295325"/>
    </source>
</evidence>
<dbReference type="InterPro" id="IPR043138">
    <property type="entry name" value="GGT_lsub"/>
</dbReference>
<comment type="catalytic activity">
    <reaction evidence="2 6">
        <text>glutathione + H2O = L-cysteinylglycine + L-glutamate</text>
        <dbReference type="Rhea" id="RHEA:28807"/>
        <dbReference type="ChEBI" id="CHEBI:15377"/>
        <dbReference type="ChEBI" id="CHEBI:29985"/>
        <dbReference type="ChEBI" id="CHEBI:57925"/>
        <dbReference type="ChEBI" id="CHEBI:61694"/>
        <dbReference type="EC" id="3.4.19.13"/>
    </reaction>
</comment>
<dbReference type="InterPro" id="IPR000101">
    <property type="entry name" value="GGT_peptidase"/>
</dbReference>
<dbReference type="AlphaFoldDB" id="A0A4R7K681"/>
<dbReference type="PANTHER" id="PTHR43881:SF5">
    <property type="entry name" value="GAMMA-GLUTAMYLTRANSPEPTIDASE"/>
    <property type="match status" value="1"/>
</dbReference>
<keyword evidence="6" id="KW-0808">Transferase</keyword>
<dbReference type="GO" id="GO:0006751">
    <property type="term" value="P:glutathione catabolic process"/>
    <property type="evidence" value="ECO:0007669"/>
    <property type="project" value="UniProtKB-UniRule"/>
</dbReference>
<accession>A0A4R7K681</accession>
<dbReference type="SUPFAM" id="SSF56235">
    <property type="entry name" value="N-terminal nucleophile aminohydrolases (Ntn hydrolases)"/>
    <property type="match status" value="1"/>
</dbReference>
<keyword evidence="6 7" id="KW-0378">Hydrolase</keyword>
<dbReference type="PANTHER" id="PTHR43881">
    <property type="entry name" value="GAMMA-GLUTAMYLTRANSPEPTIDASE (AFU_ORTHOLOGUE AFUA_4G13580)"/>
    <property type="match status" value="1"/>
</dbReference>
<comment type="catalytic activity">
    <reaction evidence="3 6">
        <text>an N-terminal (5-L-glutamyl)-[peptide] + an alpha-amino acid = 5-L-glutamyl amino acid + an N-terminal L-alpha-aminoacyl-[peptide]</text>
        <dbReference type="Rhea" id="RHEA:23904"/>
        <dbReference type="Rhea" id="RHEA-COMP:9780"/>
        <dbReference type="Rhea" id="RHEA-COMP:9795"/>
        <dbReference type="ChEBI" id="CHEBI:77644"/>
        <dbReference type="ChEBI" id="CHEBI:78597"/>
        <dbReference type="ChEBI" id="CHEBI:78599"/>
        <dbReference type="ChEBI" id="CHEBI:78608"/>
        <dbReference type="EC" id="2.3.2.2"/>
    </reaction>
</comment>
<comment type="catalytic activity">
    <reaction evidence="1 6">
        <text>an S-substituted glutathione + H2O = an S-substituted L-cysteinylglycine + L-glutamate</text>
        <dbReference type="Rhea" id="RHEA:59468"/>
        <dbReference type="ChEBI" id="CHEBI:15377"/>
        <dbReference type="ChEBI" id="CHEBI:29985"/>
        <dbReference type="ChEBI" id="CHEBI:90779"/>
        <dbReference type="ChEBI" id="CHEBI:143103"/>
        <dbReference type="EC" id="3.4.19.13"/>
    </reaction>
</comment>
<dbReference type="PRINTS" id="PR01210">
    <property type="entry name" value="GGTRANSPTASE"/>
</dbReference>
<dbReference type="Gene3D" id="1.10.246.130">
    <property type="match status" value="1"/>
</dbReference>
<dbReference type="Pfam" id="PF01019">
    <property type="entry name" value="G_glu_transpept"/>
    <property type="match status" value="1"/>
</dbReference>
<dbReference type="GO" id="GO:0103068">
    <property type="term" value="F:leukotriene C4 gamma-glutamyl transferase activity"/>
    <property type="evidence" value="ECO:0007669"/>
    <property type="project" value="UniProtKB-EC"/>
</dbReference>
<evidence type="ECO:0000256" key="3">
    <source>
        <dbReference type="ARBA" id="ARBA00047417"/>
    </source>
</evidence>
<dbReference type="RefSeq" id="WP_133629393.1">
    <property type="nucleotide sequence ID" value="NZ_SOAZ01000039.1"/>
</dbReference>
<keyword evidence="6" id="KW-0317">Glutathione biosynthesis</keyword>
<feature type="binding site" evidence="5">
    <location>
        <position position="433"/>
    </location>
    <ligand>
        <name>L-glutamate</name>
        <dbReference type="ChEBI" id="CHEBI:29985"/>
    </ligand>
</feature>
<dbReference type="GO" id="GO:0036374">
    <property type="term" value="F:glutathione hydrolase activity"/>
    <property type="evidence" value="ECO:0007669"/>
    <property type="project" value="UniProtKB-UniRule"/>
</dbReference>
<gene>
    <name evidence="7" type="ORF">EDD71_1394</name>
</gene>
<keyword evidence="6" id="KW-0865">Zymogen</keyword>
<comment type="pathway">
    <text evidence="6">Sulfur metabolism; glutathione metabolism.</text>
</comment>